<dbReference type="Gene3D" id="3.40.50.720">
    <property type="entry name" value="NAD(P)-binding Rossmann-like Domain"/>
    <property type="match status" value="1"/>
</dbReference>
<accession>A0A7C5UVQ3</accession>
<organism evidence="3">
    <name type="scientific">Ignisphaera aggregans</name>
    <dbReference type="NCBI Taxonomy" id="334771"/>
    <lineage>
        <taxon>Archaea</taxon>
        <taxon>Thermoproteota</taxon>
        <taxon>Thermoprotei</taxon>
        <taxon>Desulfurococcales</taxon>
        <taxon>Desulfurococcaceae</taxon>
        <taxon>Ignisphaera</taxon>
    </lineage>
</organism>
<dbReference type="AlphaFoldDB" id="A0A7C5UVQ3"/>
<dbReference type="PROSITE" id="PS00061">
    <property type="entry name" value="ADH_SHORT"/>
    <property type="match status" value="1"/>
</dbReference>
<dbReference type="InterPro" id="IPR002347">
    <property type="entry name" value="SDR_fam"/>
</dbReference>
<sequence length="272" mass="30101">MSLEESLNELKGISFKRLFDLSGRKAVVTGGGGGICSAIAYGLAEFGADIALIDLNVENLEKVKNFLKERFPERKVMAFVANVCSYDEVVKAVDNIVKEFGRIDILVNCHGIGQWVSAEAMGLDDWNRMIYTNLTSIFIVSQVVGRYMIKQRYGKIINIASMSGHIVNTPQPQSHYNTSKAGVIHLTKSLAAEWAKYNIYVNSVSPGYTLTPLVEKLLNQEPRYAELWKSMIPLNRFAKPYDIVGAVIFLASDASNYVTGTDILVDGGYTIL</sequence>
<dbReference type="GO" id="GO:0005975">
    <property type="term" value="P:carbohydrate metabolic process"/>
    <property type="evidence" value="ECO:0007669"/>
    <property type="project" value="UniProtKB-ARBA"/>
</dbReference>
<dbReference type="FunFam" id="3.40.50.720:FF:000240">
    <property type="entry name" value="SDR family oxidoreductase"/>
    <property type="match status" value="1"/>
</dbReference>
<dbReference type="EMBL" id="DRUB01000181">
    <property type="protein sequence ID" value="HHR96948.1"/>
    <property type="molecule type" value="Genomic_DNA"/>
</dbReference>
<dbReference type="SUPFAM" id="SSF51735">
    <property type="entry name" value="NAD(P)-binding Rossmann-fold domains"/>
    <property type="match status" value="1"/>
</dbReference>
<dbReference type="PRINTS" id="PR00080">
    <property type="entry name" value="SDRFAMILY"/>
</dbReference>
<keyword evidence="2" id="KW-0560">Oxidoreductase</keyword>
<comment type="similarity">
    <text evidence="1">Belongs to the short-chain dehydrogenases/reductases (SDR) family.</text>
</comment>
<dbReference type="PANTHER" id="PTHR42760">
    <property type="entry name" value="SHORT-CHAIN DEHYDROGENASES/REDUCTASES FAMILY MEMBER"/>
    <property type="match status" value="1"/>
</dbReference>
<evidence type="ECO:0000256" key="1">
    <source>
        <dbReference type="ARBA" id="ARBA00006484"/>
    </source>
</evidence>
<evidence type="ECO:0000256" key="2">
    <source>
        <dbReference type="ARBA" id="ARBA00023002"/>
    </source>
</evidence>
<dbReference type="PANTHER" id="PTHR42760:SF115">
    <property type="entry name" value="3-OXOACYL-[ACYL-CARRIER-PROTEIN] REDUCTASE FABG"/>
    <property type="match status" value="1"/>
</dbReference>
<dbReference type="Pfam" id="PF13561">
    <property type="entry name" value="adh_short_C2"/>
    <property type="match status" value="1"/>
</dbReference>
<protein>
    <submittedName>
        <fullName evidence="3">SDR family oxidoreductase</fullName>
    </submittedName>
</protein>
<comment type="caution">
    <text evidence="3">The sequence shown here is derived from an EMBL/GenBank/DDBJ whole genome shotgun (WGS) entry which is preliminary data.</text>
</comment>
<dbReference type="InterPro" id="IPR036291">
    <property type="entry name" value="NAD(P)-bd_dom_sf"/>
</dbReference>
<dbReference type="GO" id="GO:0016616">
    <property type="term" value="F:oxidoreductase activity, acting on the CH-OH group of donors, NAD or NADP as acceptor"/>
    <property type="evidence" value="ECO:0007669"/>
    <property type="project" value="TreeGrafter"/>
</dbReference>
<gene>
    <name evidence="3" type="ORF">ENL47_09200</name>
</gene>
<dbReference type="PRINTS" id="PR00081">
    <property type="entry name" value="GDHRDH"/>
</dbReference>
<reference evidence="3" key="1">
    <citation type="journal article" date="2020" name="mSystems">
        <title>Genome- and Community-Level Interaction Insights into Carbon Utilization and Element Cycling Functions of Hydrothermarchaeota in Hydrothermal Sediment.</title>
        <authorList>
            <person name="Zhou Z."/>
            <person name="Liu Y."/>
            <person name="Xu W."/>
            <person name="Pan J."/>
            <person name="Luo Z.H."/>
            <person name="Li M."/>
        </authorList>
    </citation>
    <scope>NUCLEOTIDE SEQUENCE [LARGE SCALE GENOMIC DNA]</scope>
    <source>
        <strain evidence="3">SpSt-1</strain>
    </source>
</reference>
<dbReference type="InterPro" id="IPR020904">
    <property type="entry name" value="Sc_DH/Rdtase_CS"/>
</dbReference>
<name>A0A7C5UVQ3_9CREN</name>
<proteinExistence type="inferred from homology"/>
<evidence type="ECO:0000313" key="3">
    <source>
        <dbReference type="EMBL" id="HHR96948.1"/>
    </source>
</evidence>